<dbReference type="PROSITE" id="PS50119">
    <property type="entry name" value="ZF_BBOX"/>
    <property type="match status" value="1"/>
</dbReference>
<comment type="caution">
    <text evidence="3">The sequence shown here is derived from an EMBL/GenBank/DDBJ whole genome shotgun (WGS) entry which is preliminary data.</text>
</comment>
<keyword evidence="1" id="KW-0863">Zinc-finger</keyword>
<evidence type="ECO:0000313" key="3">
    <source>
        <dbReference type="EMBL" id="CAL4169421.1"/>
    </source>
</evidence>
<feature type="non-terminal residue" evidence="3">
    <location>
        <position position="521"/>
    </location>
</feature>
<dbReference type="SUPFAM" id="SSF57845">
    <property type="entry name" value="B-box zinc-binding domain"/>
    <property type="match status" value="1"/>
</dbReference>
<dbReference type="EMBL" id="CAXKWB010050202">
    <property type="protein sequence ID" value="CAL4169421.1"/>
    <property type="molecule type" value="Genomic_DNA"/>
</dbReference>
<keyword evidence="4" id="KW-1185">Reference proteome</keyword>
<evidence type="ECO:0000313" key="4">
    <source>
        <dbReference type="Proteomes" id="UP001497623"/>
    </source>
</evidence>
<evidence type="ECO:0000256" key="1">
    <source>
        <dbReference type="PROSITE-ProRule" id="PRU00024"/>
    </source>
</evidence>
<keyword evidence="1" id="KW-0862">Zinc</keyword>
<dbReference type="Proteomes" id="UP001497623">
    <property type="component" value="Unassembled WGS sequence"/>
</dbReference>
<feature type="domain" description="B box-type" evidence="2">
    <location>
        <begin position="73"/>
        <end position="115"/>
    </location>
</feature>
<organism evidence="3 4">
    <name type="scientific">Meganyctiphanes norvegica</name>
    <name type="common">Northern krill</name>
    <name type="synonym">Thysanopoda norvegica</name>
    <dbReference type="NCBI Taxonomy" id="48144"/>
    <lineage>
        <taxon>Eukaryota</taxon>
        <taxon>Metazoa</taxon>
        <taxon>Ecdysozoa</taxon>
        <taxon>Arthropoda</taxon>
        <taxon>Crustacea</taxon>
        <taxon>Multicrustacea</taxon>
        <taxon>Malacostraca</taxon>
        <taxon>Eumalacostraca</taxon>
        <taxon>Eucarida</taxon>
        <taxon>Euphausiacea</taxon>
        <taxon>Euphausiidae</taxon>
        <taxon>Meganyctiphanes</taxon>
    </lineage>
</organism>
<reference evidence="3 4" key="1">
    <citation type="submission" date="2024-05" db="EMBL/GenBank/DDBJ databases">
        <authorList>
            <person name="Wallberg A."/>
        </authorList>
    </citation>
    <scope>NUCLEOTIDE SEQUENCE [LARGE SCALE GENOMIC DNA]</scope>
</reference>
<dbReference type="InterPro" id="IPR000315">
    <property type="entry name" value="Znf_B-box"/>
</dbReference>
<sequence length="521" mass="59291">MESLATKECQVLLFMNDLLSCSRTFFNNCYIRIIGRIINFCFTCRKPHTEQRPALLPTNYALINLVDTKNKNKQENKCDPHNDVIQFWCKVCDKQLCGLCLFENHMAHGDKVSKIVEFIASEKAEIKKKGQQHSAKLAEQKSQSCRKFIQALLEVVRNKTSEQLLNQCISQAERLGDVNQILYLRDKMDRIISEKELVKDPSEYEDLSISRDKRKKPRLKHKYFIFGNMKSQVSNVPNIPEENAQLKSLRIPILSNDEANCGSNSCSGSKTKKRKWNLVEEEESRSNHNKIFPEVENADYTLAFGKSPTTTNDQICSFHQKSSNSYANLIWKNQRFHLYALSPGNKGQIKIDISVLQEYLSSHDQVEVFMELSESNMRDRIVPLGCVYIRVDARMRNGQQFLAMCLGSLGISYKGAMFNGVCEEGRGLWCGQYCDGFRWTDRVTINCLGHKDCTEIKPGLVRLHKGAAFTIYTQNVPDKLVRCCVGEVVSGMAVVEAAIQNNDPTKVIIISNVGLVLPDDK</sequence>
<name>A0AAV2SAK8_MEGNR</name>
<evidence type="ECO:0000259" key="2">
    <source>
        <dbReference type="PROSITE" id="PS50119"/>
    </source>
</evidence>
<protein>
    <recommendedName>
        <fullName evidence="2">B box-type domain-containing protein</fullName>
    </recommendedName>
</protein>
<keyword evidence="1" id="KW-0479">Metal-binding</keyword>
<gene>
    <name evidence="3" type="ORF">MNOR_LOCUS33883</name>
</gene>
<dbReference type="GO" id="GO:0008270">
    <property type="term" value="F:zinc ion binding"/>
    <property type="evidence" value="ECO:0007669"/>
    <property type="project" value="UniProtKB-KW"/>
</dbReference>
<dbReference type="AlphaFoldDB" id="A0AAV2SAK8"/>
<dbReference type="Gene3D" id="3.30.160.60">
    <property type="entry name" value="Classic Zinc Finger"/>
    <property type="match status" value="1"/>
</dbReference>
<proteinExistence type="predicted"/>
<accession>A0AAV2SAK8</accession>